<gene>
    <name evidence="3" type="ORF">AWC38_SpisGene5374</name>
</gene>
<dbReference type="GO" id="GO:0016020">
    <property type="term" value="C:membrane"/>
    <property type="evidence" value="ECO:0007669"/>
    <property type="project" value="InterPro"/>
</dbReference>
<dbReference type="Pfam" id="PF02932">
    <property type="entry name" value="Neur_chan_memb"/>
    <property type="match status" value="1"/>
</dbReference>
<feature type="transmembrane region" description="Helical" evidence="1">
    <location>
        <begin position="193"/>
        <end position="217"/>
    </location>
</feature>
<evidence type="ECO:0000259" key="2">
    <source>
        <dbReference type="Pfam" id="PF02932"/>
    </source>
</evidence>
<keyword evidence="3" id="KW-0675">Receptor</keyword>
<dbReference type="STRING" id="50429.A0A2B4SMR4"/>
<feature type="transmembrane region" description="Helical" evidence="1">
    <location>
        <begin position="51"/>
        <end position="72"/>
    </location>
</feature>
<evidence type="ECO:0000256" key="1">
    <source>
        <dbReference type="SAM" id="Phobius"/>
    </source>
</evidence>
<dbReference type="EMBL" id="LSMT01000059">
    <property type="protein sequence ID" value="PFX29878.1"/>
    <property type="molecule type" value="Genomic_DNA"/>
</dbReference>
<proteinExistence type="predicted"/>
<dbReference type="Proteomes" id="UP000225706">
    <property type="component" value="Unassembled WGS sequence"/>
</dbReference>
<feature type="domain" description="Neurotransmitter-gated ion-channel transmembrane" evidence="2">
    <location>
        <begin position="3"/>
        <end position="206"/>
    </location>
</feature>
<keyword evidence="1" id="KW-0812">Transmembrane</keyword>
<dbReference type="InterPro" id="IPR038050">
    <property type="entry name" value="Neuro_actylchol_rec"/>
</dbReference>
<dbReference type="SUPFAM" id="SSF90112">
    <property type="entry name" value="Neurotransmitter-gated ion-channel transmembrane pore"/>
    <property type="match status" value="1"/>
</dbReference>
<name>A0A2B4SMR4_STYPI</name>
<comment type="caution">
    <text evidence="3">The sequence shown here is derived from an EMBL/GenBank/DDBJ whole genome shotgun (WGS) entry which is preliminary data.</text>
</comment>
<keyword evidence="1" id="KW-1133">Transmembrane helix</keyword>
<reference evidence="4" key="1">
    <citation type="journal article" date="2017" name="bioRxiv">
        <title>Comparative analysis of the genomes of Stylophora pistillata and Acropora digitifera provides evidence for extensive differences between species of corals.</title>
        <authorList>
            <person name="Voolstra C.R."/>
            <person name="Li Y."/>
            <person name="Liew Y.J."/>
            <person name="Baumgarten S."/>
            <person name="Zoccola D."/>
            <person name="Flot J.-F."/>
            <person name="Tambutte S."/>
            <person name="Allemand D."/>
            <person name="Aranda M."/>
        </authorList>
    </citation>
    <scope>NUCLEOTIDE SEQUENCE [LARGE SCALE GENOMIC DNA]</scope>
</reference>
<evidence type="ECO:0000313" key="4">
    <source>
        <dbReference type="Proteomes" id="UP000225706"/>
    </source>
</evidence>
<dbReference type="InterPro" id="IPR006029">
    <property type="entry name" value="Neurotrans-gated_channel_TM"/>
</dbReference>
<dbReference type="AlphaFoldDB" id="A0A2B4SMR4"/>
<dbReference type="Gene3D" id="1.20.58.390">
    <property type="entry name" value="Neurotransmitter-gated ion-channel transmembrane domain"/>
    <property type="match status" value="1"/>
</dbReference>
<sequence>MVVTSFSVLTFAFPAEFGERVTLVIESFLAMSVVILNVSDSIPVTSDATPIIVKILLAAMFQIGGTLVANCISLNSYKKTEMPLWVRVFFLHYLARMLCINTGHPKANVRSTRRVDVQVDEFESNCIKLVGAKPYKPLNLTPSKLPAAITKPPSTLTKITDGISELARRSMKEEDAELDKDFWIFVSKIADRLFLIIFSIVLFSSTGAILAQIPIYANSPFQ</sequence>
<dbReference type="InterPro" id="IPR036719">
    <property type="entry name" value="Neuro-gated_channel_TM_sf"/>
</dbReference>
<keyword evidence="4" id="KW-1185">Reference proteome</keyword>
<evidence type="ECO:0000313" key="3">
    <source>
        <dbReference type="EMBL" id="PFX29878.1"/>
    </source>
</evidence>
<protein>
    <submittedName>
        <fullName evidence="3">Acetylcholine receptor non-alpha chain</fullName>
    </submittedName>
</protein>
<organism evidence="3 4">
    <name type="scientific">Stylophora pistillata</name>
    <name type="common">Smooth cauliflower coral</name>
    <dbReference type="NCBI Taxonomy" id="50429"/>
    <lineage>
        <taxon>Eukaryota</taxon>
        <taxon>Metazoa</taxon>
        <taxon>Cnidaria</taxon>
        <taxon>Anthozoa</taxon>
        <taxon>Hexacorallia</taxon>
        <taxon>Scleractinia</taxon>
        <taxon>Astrocoeniina</taxon>
        <taxon>Pocilloporidae</taxon>
        <taxon>Stylophora</taxon>
    </lineage>
</organism>
<dbReference type="CDD" id="cd19051">
    <property type="entry name" value="LGIC_TM_cation"/>
    <property type="match status" value="1"/>
</dbReference>
<accession>A0A2B4SMR4</accession>
<keyword evidence="1" id="KW-0472">Membrane</keyword>
<dbReference type="GO" id="GO:0006811">
    <property type="term" value="P:monoatomic ion transport"/>
    <property type="evidence" value="ECO:0007669"/>
    <property type="project" value="InterPro"/>
</dbReference>
<dbReference type="OrthoDB" id="5975154at2759"/>